<evidence type="ECO:0000256" key="3">
    <source>
        <dbReference type="ARBA" id="ARBA00018111"/>
    </source>
</evidence>
<dbReference type="InterPro" id="IPR036388">
    <property type="entry name" value="WH-like_DNA-bd_sf"/>
</dbReference>
<organism evidence="9 10">
    <name type="scientific">SAR86 cluster bacterium</name>
    <dbReference type="NCBI Taxonomy" id="2030880"/>
    <lineage>
        <taxon>Bacteria</taxon>
        <taxon>Pseudomonadati</taxon>
        <taxon>Pseudomonadota</taxon>
        <taxon>Gammaproteobacteria</taxon>
        <taxon>SAR86 cluster</taxon>
    </lineage>
</organism>
<accession>A0A937I749</accession>
<dbReference type="InterPro" id="IPR053926">
    <property type="entry name" value="RecX_HTH_1st"/>
</dbReference>
<evidence type="ECO:0000313" key="9">
    <source>
        <dbReference type="EMBL" id="MBL6817835.1"/>
    </source>
</evidence>
<dbReference type="InterPro" id="IPR053925">
    <property type="entry name" value="RecX_HTH_3rd"/>
</dbReference>
<gene>
    <name evidence="5" type="primary">recX</name>
    <name evidence="9" type="ORF">ISQ64_00325</name>
</gene>
<protein>
    <recommendedName>
        <fullName evidence="3 5">Regulatory protein RecX</fullName>
    </recommendedName>
</protein>
<comment type="function">
    <text evidence="5">Modulates RecA activity.</text>
</comment>
<dbReference type="PANTHER" id="PTHR33602">
    <property type="entry name" value="REGULATORY PROTEIN RECX FAMILY PROTEIN"/>
    <property type="match status" value="1"/>
</dbReference>
<evidence type="ECO:0000256" key="5">
    <source>
        <dbReference type="HAMAP-Rule" id="MF_01114"/>
    </source>
</evidence>
<name>A0A937I749_9GAMM</name>
<dbReference type="Gene3D" id="1.10.10.10">
    <property type="entry name" value="Winged helix-like DNA-binding domain superfamily/Winged helix DNA-binding domain"/>
    <property type="match status" value="3"/>
</dbReference>
<evidence type="ECO:0000256" key="4">
    <source>
        <dbReference type="ARBA" id="ARBA00022490"/>
    </source>
</evidence>
<dbReference type="PANTHER" id="PTHR33602:SF1">
    <property type="entry name" value="REGULATORY PROTEIN RECX FAMILY PROTEIN"/>
    <property type="match status" value="1"/>
</dbReference>
<comment type="subcellular location">
    <subcellularLocation>
        <location evidence="1 5">Cytoplasm</location>
    </subcellularLocation>
</comment>
<proteinExistence type="inferred from homology"/>
<evidence type="ECO:0000313" key="10">
    <source>
        <dbReference type="Proteomes" id="UP000711391"/>
    </source>
</evidence>
<dbReference type="GO" id="GO:0005737">
    <property type="term" value="C:cytoplasm"/>
    <property type="evidence" value="ECO:0007669"/>
    <property type="project" value="UniProtKB-SubCell"/>
</dbReference>
<sequence length="146" mass="16941">MTDEIFSLIYNKALDIISRREHSEKEIREKLYKKFNDHKVSELAITSLIEKGLVNDHRFAEMYIVARKRKGFGPKKIAYELLAKGVSDDISSQALNEEGGWRIAALNAFNKKYKNGIADNFKEMNKQKIFLQNRGFTFEEIDSVFS</sequence>
<dbReference type="EMBL" id="JADHQD010000001">
    <property type="protein sequence ID" value="MBL6817835.1"/>
    <property type="molecule type" value="Genomic_DNA"/>
</dbReference>
<comment type="similarity">
    <text evidence="2 5">Belongs to the RecX family.</text>
</comment>
<evidence type="ECO:0000259" key="6">
    <source>
        <dbReference type="Pfam" id="PF02631"/>
    </source>
</evidence>
<reference evidence="9" key="1">
    <citation type="submission" date="2020-10" db="EMBL/GenBank/DDBJ databases">
        <title>Microbiome of the Black Sea water column analyzed by genome centric metagenomics.</title>
        <authorList>
            <person name="Cabello-Yeves P.J."/>
            <person name="Callieri C."/>
            <person name="Picazo A."/>
            <person name="Mehrshad M."/>
            <person name="Haro-Moreno J.M."/>
            <person name="Roda-Garcia J."/>
            <person name="Dzembekova N."/>
            <person name="Slabakova V."/>
            <person name="Slabakova N."/>
            <person name="Moncheva S."/>
            <person name="Rodriguez-Valera F."/>
        </authorList>
    </citation>
    <scope>NUCLEOTIDE SEQUENCE</scope>
    <source>
        <strain evidence="9">BS307-5m-G50</strain>
    </source>
</reference>
<evidence type="ECO:0000259" key="8">
    <source>
        <dbReference type="Pfam" id="PF21982"/>
    </source>
</evidence>
<dbReference type="InterPro" id="IPR053924">
    <property type="entry name" value="RecX_HTH_2nd"/>
</dbReference>
<dbReference type="AlphaFoldDB" id="A0A937I749"/>
<dbReference type="GO" id="GO:0006282">
    <property type="term" value="P:regulation of DNA repair"/>
    <property type="evidence" value="ECO:0007669"/>
    <property type="project" value="UniProtKB-UniRule"/>
</dbReference>
<dbReference type="Pfam" id="PF21981">
    <property type="entry name" value="RecX_HTH3"/>
    <property type="match status" value="1"/>
</dbReference>
<dbReference type="Proteomes" id="UP000711391">
    <property type="component" value="Unassembled WGS sequence"/>
</dbReference>
<dbReference type="Pfam" id="PF02631">
    <property type="entry name" value="RecX_HTH2"/>
    <property type="match status" value="1"/>
</dbReference>
<feature type="domain" description="RecX third three-helical" evidence="7">
    <location>
        <begin position="105"/>
        <end position="144"/>
    </location>
</feature>
<dbReference type="Pfam" id="PF21982">
    <property type="entry name" value="RecX_HTH1"/>
    <property type="match status" value="1"/>
</dbReference>
<feature type="domain" description="RecX first three-helical" evidence="8">
    <location>
        <begin position="10"/>
        <end position="36"/>
    </location>
</feature>
<feature type="domain" description="RecX second three-helical" evidence="6">
    <location>
        <begin position="55"/>
        <end position="95"/>
    </location>
</feature>
<comment type="caution">
    <text evidence="9">The sequence shown here is derived from an EMBL/GenBank/DDBJ whole genome shotgun (WGS) entry which is preliminary data.</text>
</comment>
<evidence type="ECO:0000256" key="1">
    <source>
        <dbReference type="ARBA" id="ARBA00004496"/>
    </source>
</evidence>
<dbReference type="InterPro" id="IPR003783">
    <property type="entry name" value="Regulatory_RecX"/>
</dbReference>
<dbReference type="HAMAP" id="MF_01114">
    <property type="entry name" value="RecX"/>
    <property type="match status" value="1"/>
</dbReference>
<keyword evidence="4 5" id="KW-0963">Cytoplasm</keyword>
<evidence type="ECO:0000259" key="7">
    <source>
        <dbReference type="Pfam" id="PF21981"/>
    </source>
</evidence>
<evidence type="ECO:0000256" key="2">
    <source>
        <dbReference type="ARBA" id="ARBA00009695"/>
    </source>
</evidence>